<reference evidence="1 2" key="1">
    <citation type="submission" date="2015-01" db="EMBL/GenBank/DDBJ databases">
        <title>Evolution of Trichinella species and genotypes.</title>
        <authorList>
            <person name="Korhonen P.K."/>
            <person name="Edoardo P."/>
            <person name="Giuseppe L.R."/>
            <person name="Gasser R.B."/>
        </authorList>
    </citation>
    <scope>NUCLEOTIDE SEQUENCE [LARGE SCALE GENOMIC DNA]</scope>
    <source>
        <strain evidence="1">ISS1029</strain>
    </source>
</reference>
<dbReference type="Proteomes" id="UP000055024">
    <property type="component" value="Unassembled WGS sequence"/>
</dbReference>
<proteinExistence type="predicted"/>
<organism evidence="1 2">
    <name type="scientific">Trichinella zimbabwensis</name>
    <dbReference type="NCBI Taxonomy" id="268475"/>
    <lineage>
        <taxon>Eukaryota</taxon>
        <taxon>Metazoa</taxon>
        <taxon>Ecdysozoa</taxon>
        <taxon>Nematoda</taxon>
        <taxon>Enoplea</taxon>
        <taxon>Dorylaimia</taxon>
        <taxon>Trichinellida</taxon>
        <taxon>Trichinellidae</taxon>
        <taxon>Trichinella</taxon>
    </lineage>
</organism>
<sequence>MYCYLCNLASTVAETVFAEHNKKKSNINHEV</sequence>
<dbReference type="AlphaFoldDB" id="A0A0V1G9V0"/>
<gene>
    <name evidence="1" type="ORF">T11_13883</name>
</gene>
<evidence type="ECO:0000313" key="2">
    <source>
        <dbReference type="Proteomes" id="UP000055024"/>
    </source>
</evidence>
<dbReference type="EMBL" id="JYDP01004338">
    <property type="protein sequence ID" value="KRY94971.1"/>
    <property type="molecule type" value="Genomic_DNA"/>
</dbReference>
<comment type="caution">
    <text evidence="1">The sequence shown here is derived from an EMBL/GenBank/DDBJ whole genome shotgun (WGS) entry which is preliminary data.</text>
</comment>
<protein>
    <submittedName>
        <fullName evidence="1">Uncharacterized protein</fullName>
    </submittedName>
</protein>
<evidence type="ECO:0000313" key="1">
    <source>
        <dbReference type="EMBL" id="KRY94971.1"/>
    </source>
</evidence>
<keyword evidence="2" id="KW-1185">Reference proteome</keyword>
<name>A0A0V1G9V0_9BILA</name>
<accession>A0A0V1G9V0</accession>